<dbReference type="PANTHER" id="PTHR33885:SF3">
    <property type="entry name" value="PHAGE SHOCK PROTEIN C"/>
    <property type="match status" value="1"/>
</dbReference>
<keyword evidence="3 6" id="KW-0812">Transmembrane</keyword>
<dbReference type="EMBL" id="JAEANY010000004">
    <property type="protein sequence ID" value="MBH5323236.1"/>
    <property type="molecule type" value="Genomic_DNA"/>
</dbReference>
<keyword evidence="5 6" id="KW-0472">Membrane</keyword>
<comment type="subcellular location">
    <subcellularLocation>
        <location evidence="1">Cell membrane</location>
        <topology evidence="1">Single-pass membrane protein</topology>
    </subcellularLocation>
</comment>
<proteinExistence type="predicted"/>
<organism evidence="8 9">
    <name type="scientific">Aurantiacibacter sediminis</name>
    <dbReference type="NCBI Taxonomy" id="2793064"/>
    <lineage>
        <taxon>Bacteria</taxon>
        <taxon>Pseudomonadati</taxon>
        <taxon>Pseudomonadota</taxon>
        <taxon>Alphaproteobacteria</taxon>
        <taxon>Sphingomonadales</taxon>
        <taxon>Erythrobacteraceae</taxon>
        <taxon>Aurantiacibacter</taxon>
    </lineage>
</organism>
<dbReference type="InterPro" id="IPR007168">
    <property type="entry name" value="Phageshock_PspC_N"/>
</dbReference>
<dbReference type="RefSeq" id="WP_197921972.1">
    <property type="nucleotide sequence ID" value="NZ_CAWPTA010000009.1"/>
</dbReference>
<evidence type="ECO:0000256" key="4">
    <source>
        <dbReference type="ARBA" id="ARBA00022989"/>
    </source>
</evidence>
<evidence type="ECO:0000256" key="3">
    <source>
        <dbReference type="ARBA" id="ARBA00022692"/>
    </source>
</evidence>
<evidence type="ECO:0000256" key="2">
    <source>
        <dbReference type="ARBA" id="ARBA00022475"/>
    </source>
</evidence>
<evidence type="ECO:0000256" key="5">
    <source>
        <dbReference type="ARBA" id="ARBA00023136"/>
    </source>
</evidence>
<evidence type="ECO:0000256" key="1">
    <source>
        <dbReference type="ARBA" id="ARBA00004162"/>
    </source>
</evidence>
<dbReference type="Proteomes" id="UP000602442">
    <property type="component" value="Unassembled WGS sequence"/>
</dbReference>
<feature type="domain" description="Phage shock protein PspC N-terminal" evidence="7">
    <location>
        <begin position="14"/>
        <end position="67"/>
    </location>
</feature>
<gene>
    <name evidence="8" type="ORF">I5L03_11650</name>
</gene>
<sequence>MSNIQNKNTNSPNKFRLDRVDGKIGGVCGGIANYMNVDPLIVRLIFAVGAIAGFGSFILLYLAIWLLAK</sequence>
<evidence type="ECO:0000313" key="8">
    <source>
        <dbReference type="EMBL" id="MBH5323236.1"/>
    </source>
</evidence>
<evidence type="ECO:0000313" key="9">
    <source>
        <dbReference type="Proteomes" id="UP000602442"/>
    </source>
</evidence>
<evidence type="ECO:0000259" key="7">
    <source>
        <dbReference type="Pfam" id="PF04024"/>
    </source>
</evidence>
<dbReference type="Pfam" id="PF04024">
    <property type="entry name" value="PspC"/>
    <property type="match status" value="1"/>
</dbReference>
<name>A0ABS0N632_9SPHN</name>
<comment type="caution">
    <text evidence="8">The sequence shown here is derived from an EMBL/GenBank/DDBJ whole genome shotgun (WGS) entry which is preliminary data.</text>
</comment>
<keyword evidence="4 6" id="KW-1133">Transmembrane helix</keyword>
<keyword evidence="9" id="KW-1185">Reference proteome</keyword>
<accession>A0ABS0N632</accession>
<evidence type="ECO:0000256" key="6">
    <source>
        <dbReference type="SAM" id="Phobius"/>
    </source>
</evidence>
<reference evidence="8 9" key="1">
    <citation type="submission" date="2020-11" db="EMBL/GenBank/DDBJ databases">
        <title>Erythrobacter sediminis sp. nov., a marine bacterium from a tidal flat of Garorim Bay.</title>
        <authorList>
            <person name="Kim D."/>
            <person name="Yoo Y."/>
            <person name="Kim J.-J."/>
        </authorList>
    </citation>
    <scope>NUCLEOTIDE SEQUENCE [LARGE SCALE GENOMIC DNA]</scope>
    <source>
        <strain evidence="8 9">JGD-13</strain>
    </source>
</reference>
<feature type="transmembrane region" description="Helical" evidence="6">
    <location>
        <begin position="44"/>
        <end position="68"/>
    </location>
</feature>
<dbReference type="InterPro" id="IPR052027">
    <property type="entry name" value="PspC"/>
</dbReference>
<dbReference type="PANTHER" id="PTHR33885">
    <property type="entry name" value="PHAGE SHOCK PROTEIN C"/>
    <property type="match status" value="1"/>
</dbReference>
<protein>
    <submittedName>
        <fullName evidence="8">PspC domain-containing protein</fullName>
    </submittedName>
</protein>
<keyword evidence="2" id="KW-1003">Cell membrane</keyword>